<proteinExistence type="predicted"/>
<dbReference type="Proteomes" id="UP000033977">
    <property type="component" value="Unassembled WGS sequence"/>
</dbReference>
<name>A0A0G1I9W7_9BACT</name>
<sequence length="77" mass="8989">MWHVKQKNSNEIIVNPAVELHKNEFGSSMLCESGDEIKNGYVFYQVVEKKNKNSGETEIKYKYIRTVPNMEKLADYC</sequence>
<comment type="caution">
    <text evidence="1">The sequence shown here is derived from an EMBL/GenBank/DDBJ whole genome shotgun (WGS) entry which is preliminary data.</text>
</comment>
<organism evidence="1 2">
    <name type="scientific">Candidatus Giovannonibacteria bacterium GW2011_GWB1_44_23</name>
    <dbReference type="NCBI Taxonomy" id="1618652"/>
    <lineage>
        <taxon>Bacteria</taxon>
        <taxon>Candidatus Giovannoniibacteriota</taxon>
    </lineage>
</organism>
<evidence type="ECO:0000313" key="2">
    <source>
        <dbReference type="Proteomes" id="UP000033977"/>
    </source>
</evidence>
<protein>
    <submittedName>
        <fullName evidence="1">Uncharacterized protein</fullName>
    </submittedName>
</protein>
<evidence type="ECO:0000313" key="1">
    <source>
        <dbReference type="EMBL" id="KKT55583.1"/>
    </source>
</evidence>
<dbReference type="EMBL" id="LCIN01000021">
    <property type="protein sequence ID" value="KKT55583.1"/>
    <property type="molecule type" value="Genomic_DNA"/>
</dbReference>
<gene>
    <name evidence="1" type="ORF">UW49_C0021G0005</name>
</gene>
<dbReference type="AlphaFoldDB" id="A0A0G1I9W7"/>
<reference evidence="1 2" key="1">
    <citation type="journal article" date="2015" name="Nature">
        <title>rRNA introns, odd ribosomes, and small enigmatic genomes across a large radiation of phyla.</title>
        <authorList>
            <person name="Brown C.T."/>
            <person name="Hug L.A."/>
            <person name="Thomas B.C."/>
            <person name="Sharon I."/>
            <person name="Castelle C.J."/>
            <person name="Singh A."/>
            <person name="Wilkins M.J."/>
            <person name="Williams K.H."/>
            <person name="Banfield J.F."/>
        </authorList>
    </citation>
    <scope>NUCLEOTIDE SEQUENCE [LARGE SCALE GENOMIC DNA]</scope>
</reference>
<accession>A0A0G1I9W7</accession>